<keyword evidence="2" id="KW-1185">Reference proteome</keyword>
<gene>
    <name evidence="1" type="ORF">AA12717_0804</name>
</gene>
<sequence>MPTQAGTAGGNKAARPVLQRGIDVPYGIGHLYMPFNINHNKTKCSRCPKDIIVTVIKFDMGTDIT</sequence>
<proteinExistence type="predicted"/>
<protein>
    <submittedName>
        <fullName evidence="1">Uncharacterized protein</fullName>
    </submittedName>
</protein>
<evidence type="ECO:0000313" key="2">
    <source>
        <dbReference type="Proteomes" id="UP001060895"/>
    </source>
</evidence>
<name>A0ABQ0P3S7_9PROT</name>
<accession>A0ABQ0P3S7</accession>
<reference evidence="1" key="1">
    <citation type="submission" date="2013-04" db="EMBL/GenBank/DDBJ databases">
        <title>The genome sequencing project of 58 acetic acid bacteria.</title>
        <authorList>
            <person name="Okamoto-Kainuma A."/>
            <person name="Ishikawa M."/>
            <person name="Umino S."/>
            <person name="Koizumi Y."/>
            <person name="Shiwa Y."/>
            <person name="Yoshikawa H."/>
            <person name="Matsutani M."/>
            <person name="Matsushita K."/>
        </authorList>
    </citation>
    <scope>NUCLEOTIDE SEQUENCE</scope>
    <source>
        <strain evidence="1">DSM 12717</strain>
    </source>
</reference>
<evidence type="ECO:0000313" key="1">
    <source>
        <dbReference type="EMBL" id="GBQ21199.1"/>
    </source>
</evidence>
<dbReference type="EMBL" id="BAQP01000032">
    <property type="protein sequence ID" value="GBQ21199.1"/>
    <property type="molecule type" value="Genomic_DNA"/>
</dbReference>
<organism evidence="1 2">
    <name type="scientific">Gluconacetobacter sacchari DSM 12717</name>
    <dbReference type="NCBI Taxonomy" id="1307940"/>
    <lineage>
        <taxon>Bacteria</taxon>
        <taxon>Pseudomonadati</taxon>
        <taxon>Pseudomonadota</taxon>
        <taxon>Alphaproteobacteria</taxon>
        <taxon>Acetobacterales</taxon>
        <taxon>Acetobacteraceae</taxon>
        <taxon>Gluconacetobacter</taxon>
    </lineage>
</organism>
<comment type="caution">
    <text evidence="1">The sequence shown here is derived from an EMBL/GenBank/DDBJ whole genome shotgun (WGS) entry which is preliminary data.</text>
</comment>
<dbReference type="Proteomes" id="UP001060895">
    <property type="component" value="Unassembled WGS sequence"/>
</dbReference>